<dbReference type="PANTHER" id="PTHR47840:SF1">
    <property type="entry name" value="ZN(II)2CYS6 TRANSCRIPTION FACTOR (EUROFUNG)"/>
    <property type="match status" value="1"/>
</dbReference>
<dbReference type="CDD" id="cd00067">
    <property type="entry name" value="GAL4"/>
    <property type="match status" value="1"/>
</dbReference>
<keyword evidence="3" id="KW-0539">Nucleus</keyword>
<dbReference type="GO" id="GO:0000981">
    <property type="term" value="F:DNA-binding transcription factor activity, RNA polymerase II-specific"/>
    <property type="evidence" value="ECO:0007669"/>
    <property type="project" value="InterPro"/>
</dbReference>
<accession>A0AAJ0MBZ5</accession>
<dbReference type="SUPFAM" id="SSF57701">
    <property type="entry name" value="Zn2/Cys6 DNA-binding domain"/>
    <property type="match status" value="1"/>
</dbReference>
<feature type="region of interest" description="Disordered" evidence="4">
    <location>
        <begin position="83"/>
        <end position="125"/>
    </location>
</feature>
<evidence type="ECO:0000256" key="4">
    <source>
        <dbReference type="SAM" id="MobiDB-lite"/>
    </source>
</evidence>
<reference evidence="6" key="2">
    <citation type="submission" date="2023-06" db="EMBL/GenBank/DDBJ databases">
        <authorList>
            <consortium name="Lawrence Berkeley National Laboratory"/>
            <person name="Haridas S."/>
            <person name="Hensen N."/>
            <person name="Bonometti L."/>
            <person name="Westerberg I."/>
            <person name="Brannstrom I.O."/>
            <person name="Guillou S."/>
            <person name="Cros-Aarteil S."/>
            <person name="Calhoun S."/>
            <person name="Kuo A."/>
            <person name="Mondo S."/>
            <person name="Pangilinan J."/>
            <person name="Riley R."/>
            <person name="Labutti K."/>
            <person name="Andreopoulos B."/>
            <person name="Lipzen A."/>
            <person name="Chen C."/>
            <person name="Yanf M."/>
            <person name="Daum C."/>
            <person name="Ng V."/>
            <person name="Clum A."/>
            <person name="Steindorff A."/>
            <person name="Ohm R."/>
            <person name="Martin F."/>
            <person name="Silar P."/>
            <person name="Natvig D."/>
            <person name="Lalanne C."/>
            <person name="Gautier V."/>
            <person name="Ament-Velasquez S.L."/>
            <person name="Kruys A."/>
            <person name="Hutchinson M.I."/>
            <person name="Powell A.J."/>
            <person name="Barry K."/>
            <person name="Miller A.N."/>
            <person name="Grigoriev I.V."/>
            <person name="Debuchy R."/>
            <person name="Gladieux P."/>
            <person name="Thoren M.H."/>
            <person name="Johannesson H."/>
        </authorList>
    </citation>
    <scope>NUCLEOTIDE SEQUENCE</scope>
    <source>
        <strain evidence="6">CBS 955.72</strain>
    </source>
</reference>
<dbReference type="InterPro" id="IPR001138">
    <property type="entry name" value="Zn2Cys6_DnaBD"/>
</dbReference>
<proteinExistence type="predicted"/>
<keyword evidence="1" id="KW-0805">Transcription regulation</keyword>
<evidence type="ECO:0000256" key="1">
    <source>
        <dbReference type="ARBA" id="ARBA00023015"/>
    </source>
</evidence>
<dbReference type="PROSITE" id="PS00463">
    <property type="entry name" value="ZN2_CY6_FUNGAL_1"/>
    <property type="match status" value="1"/>
</dbReference>
<dbReference type="GO" id="GO:0008270">
    <property type="term" value="F:zinc ion binding"/>
    <property type="evidence" value="ECO:0007669"/>
    <property type="project" value="InterPro"/>
</dbReference>
<reference evidence="6" key="1">
    <citation type="journal article" date="2023" name="Mol. Phylogenet. Evol.">
        <title>Genome-scale phylogeny and comparative genomics of the fungal order Sordariales.</title>
        <authorList>
            <person name="Hensen N."/>
            <person name="Bonometti L."/>
            <person name="Westerberg I."/>
            <person name="Brannstrom I.O."/>
            <person name="Guillou S."/>
            <person name="Cros-Aarteil S."/>
            <person name="Calhoun S."/>
            <person name="Haridas S."/>
            <person name="Kuo A."/>
            <person name="Mondo S."/>
            <person name="Pangilinan J."/>
            <person name="Riley R."/>
            <person name="LaButti K."/>
            <person name="Andreopoulos B."/>
            <person name="Lipzen A."/>
            <person name="Chen C."/>
            <person name="Yan M."/>
            <person name="Daum C."/>
            <person name="Ng V."/>
            <person name="Clum A."/>
            <person name="Steindorff A."/>
            <person name="Ohm R.A."/>
            <person name="Martin F."/>
            <person name="Silar P."/>
            <person name="Natvig D.O."/>
            <person name="Lalanne C."/>
            <person name="Gautier V."/>
            <person name="Ament-Velasquez S.L."/>
            <person name="Kruys A."/>
            <person name="Hutchinson M.I."/>
            <person name="Powell A.J."/>
            <person name="Barry K."/>
            <person name="Miller A.N."/>
            <person name="Grigoriev I.V."/>
            <person name="Debuchy R."/>
            <person name="Gladieux P."/>
            <person name="Hiltunen Thoren M."/>
            <person name="Johannesson H."/>
        </authorList>
    </citation>
    <scope>NUCLEOTIDE SEQUENCE</scope>
    <source>
        <strain evidence="6">CBS 955.72</strain>
    </source>
</reference>
<keyword evidence="7" id="KW-1185">Reference proteome</keyword>
<dbReference type="InterPro" id="IPR036864">
    <property type="entry name" value="Zn2-C6_fun-type_DNA-bd_sf"/>
</dbReference>
<keyword evidence="2" id="KW-0804">Transcription</keyword>
<comment type="caution">
    <text evidence="6">The sequence shown here is derived from an EMBL/GenBank/DDBJ whole genome shotgun (WGS) entry which is preliminary data.</text>
</comment>
<dbReference type="Gene3D" id="4.10.240.10">
    <property type="entry name" value="Zn(2)-C6 fungal-type DNA-binding domain"/>
    <property type="match status" value="1"/>
</dbReference>
<sequence>MSEQSLRAEAELRRRKVRKGTHSCWECRRRKIRCQYGPGDDVVCLPCQARGSACRSQEFVDESRNQPADRRLTQRLGRLEGLMSKLVDRIMPESTPARTKPTRGRRASPTPSDDDDAGDDGPGYQRRLDALEASLMGPMAQDSPVNLLQNIQLQAQAQGPQQPLTMLTPKSLQTNHATPGSISSTSPLEKASQTLHALFPSQHDVTIITQASAAPYFLTSLFYSFRDVFEGRAETADSVSAIPPPTSHPTVLARRLLQIIVCMQQLPPTFDARRLELKGPIPALMADIMLNVSRLVNSDDEVVGTIEGLESLVVQGVWHSNAGNLRKAWLSYRRAMNVAQLMCLDHQCVRLLKSADPARTQIPTPRGIWYRIIFCDRFASLLLGLAVGSPDNSYATKEAMKRDTKMEKLEKLQTVVTARIIERNANKTADAYAMTISIDRDLDDCVRLMEGEWWAEPVLDPFEGKEHNLGLMFRLFRQVQHYDLLILLHLPYMLRNPAESRYEHSKLTCVRSSREVLKRFVSFRTLYNSAWSCRHIDYSALVASMTLLLSYLRQHQDALQPIPSCAQRAEDRQLIEVVRARMQHIAVINQDKLSQQSAEIVGQMMTILDSVNVAALGERGIADFNENAINHLHLNIPYFGTVDIHPTIKAAAKTVCPSEGGAVEGACDGAAAVALSQEISMTDLQQLQPAMAGLSTNAPTPQGVGGLSPNVIHNVDFGSGDPNMFSSDTGMFSGMYMQFDHQPQEGVLTFPATAEADDWIFQGVDTTYWSLLNENSMAG</sequence>
<feature type="domain" description="Zn(2)-C6 fungal-type" evidence="5">
    <location>
        <begin position="23"/>
        <end position="54"/>
    </location>
</feature>
<dbReference type="CDD" id="cd12148">
    <property type="entry name" value="fungal_TF_MHR"/>
    <property type="match status" value="1"/>
</dbReference>
<protein>
    <recommendedName>
        <fullName evidence="5">Zn(2)-C6 fungal-type domain-containing protein</fullName>
    </recommendedName>
</protein>
<dbReference type="Pfam" id="PF00172">
    <property type="entry name" value="Zn_clus"/>
    <property type="match status" value="1"/>
</dbReference>
<dbReference type="PANTHER" id="PTHR47840">
    <property type="entry name" value="ZN(II)2CYS6 TRANSCRIPTION FACTOR (EUROFUNG)-RELATED"/>
    <property type="match status" value="1"/>
</dbReference>
<dbReference type="SMART" id="SM00066">
    <property type="entry name" value="GAL4"/>
    <property type="match status" value="1"/>
</dbReference>
<evidence type="ECO:0000313" key="6">
    <source>
        <dbReference type="EMBL" id="KAK3349074.1"/>
    </source>
</evidence>
<dbReference type="AlphaFoldDB" id="A0AAJ0MBZ5"/>
<dbReference type="Proteomes" id="UP001275084">
    <property type="component" value="Unassembled WGS sequence"/>
</dbReference>
<dbReference type="EMBL" id="JAUIQD010000005">
    <property type="protein sequence ID" value="KAK3349074.1"/>
    <property type="molecule type" value="Genomic_DNA"/>
</dbReference>
<evidence type="ECO:0000313" key="7">
    <source>
        <dbReference type="Proteomes" id="UP001275084"/>
    </source>
</evidence>
<name>A0AAJ0MBZ5_9PEZI</name>
<gene>
    <name evidence="6" type="ORF">B0T25DRAFT_481490</name>
</gene>
<evidence type="ECO:0000256" key="3">
    <source>
        <dbReference type="ARBA" id="ARBA00023242"/>
    </source>
</evidence>
<organism evidence="6 7">
    <name type="scientific">Lasiosphaeria hispida</name>
    <dbReference type="NCBI Taxonomy" id="260671"/>
    <lineage>
        <taxon>Eukaryota</taxon>
        <taxon>Fungi</taxon>
        <taxon>Dikarya</taxon>
        <taxon>Ascomycota</taxon>
        <taxon>Pezizomycotina</taxon>
        <taxon>Sordariomycetes</taxon>
        <taxon>Sordariomycetidae</taxon>
        <taxon>Sordariales</taxon>
        <taxon>Lasiosphaeriaceae</taxon>
        <taxon>Lasiosphaeria</taxon>
    </lineage>
</organism>
<evidence type="ECO:0000259" key="5">
    <source>
        <dbReference type="PROSITE" id="PS00463"/>
    </source>
</evidence>
<evidence type="ECO:0000256" key="2">
    <source>
        <dbReference type="ARBA" id="ARBA00023163"/>
    </source>
</evidence>